<feature type="transmembrane region" description="Helical" evidence="2">
    <location>
        <begin position="82"/>
        <end position="104"/>
    </location>
</feature>
<evidence type="ECO:0000256" key="1">
    <source>
        <dbReference type="SAM" id="MobiDB-lite"/>
    </source>
</evidence>
<proteinExistence type="predicted"/>
<feature type="region of interest" description="Disordered" evidence="1">
    <location>
        <begin position="1"/>
        <end position="54"/>
    </location>
</feature>
<evidence type="ECO:0000313" key="4">
    <source>
        <dbReference type="EMBL" id="RZE43015.1"/>
    </source>
</evidence>
<keyword evidence="2" id="KW-0472">Membrane</keyword>
<dbReference type="Proteomes" id="UP000292095">
    <property type="component" value="Unassembled WGS sequence"/>
</dbReference>
<dbReference type="EMBL" id="PKLL01000009">
    <property type="protein sequence ID" value="RZE26058.1"/>
    <property type="molecule type" value="Genomic_DNA"/>
</dbReference>
<gene>
    <name evidence="4" type="ORF">C0Q91_07635</name>
    <name evidence="3" type="ORF">C0Q92_07525</name>
</gene>
<evidence type="ECO:0000313" key="3">
    <source>
        <dbReference type="EMBL" id="RZE26058.1"/>
    </source>
</evidence>
<name>A0A126XZH4_9ACTN</name>
<comment type="caution">
    <text evidence="3">The sequence shown here is derived from an EMBL/GenBank/DDBJ whole genome shotgun (WGS) entry which is preliminary data.</text>
</comment>
<accession>A0A126XZH4</accession>
<keyword evidence="2" id="KW-1133">Transmembrane helix</keyword>
<organism evidence="3 6">
    <name type="scientific">Streptomyces albidoflavus</name>
    <dbReference type="NCBI Taxonomy" id="1886"/>
    <lineage>
        <taxon>Bacteria</taxon>
        <taxon>Bacillati</taxon>
        <taxon>Actinomycetota</taxon>
        <taxon>Actinomycetes</taxon>
        <taxon>Kitasatosporales</taxon>
        <taxon>Streptomycetaceae</taxon>
        <taxon>Streptomyces</taxon>
        <taxon>Streptomyces albidoflavus group</taxon>
    </lineage>
</organism>
<evidence type="ECO:0000313" key="5">
    <source>
        <dbReference type="Proteomes" id="UP000292095"/>
    </source>
</evidence>
<protein>
    <submittedName>
        <fullName evidence="3">Uncharacterized protein</fullName>
    </submittedName>
</protein>
<keyword evidence="2" id="KW-0812">Transmembrane</keyword>
<dbReference type="RefSeq" id="WP_008410682.1">
    <property type="nucleotide sequence ID" value="NZ_CP014485.1"/>
</dbReference>
<dbReference type="Proteomes" id="UP000292693">
    <property type="component" value="Unassembled WGS sequence"/>
</dbReference>
<feature type="transmembrane region" description="Helical" evidence="2">
    <location>
        <begin position="140"/>
        <end position="161"/>
    </location>
</feature>
<dbReference type="GeneID" id="97267112"/>
<feature type="compositionally biased region" description="Basic and acidic residues" evidence="1">
    <location>
        <begin position="1"/>
        <end position="10"/>
    </location>
</feature>
<reference evidence="5 6" key="1">
    <citation type="submission" date="2017-12" db="EMBL/GenBank/DDBJ databases">
        <title>Population genomics insights into the ecological differentiation and adaptive evolution in streptomycetes.</title>
        <authorList>
            <person name="Li Y."/>
            <person name="Huang Y."/>
        </authorList>
    </citation>
    <scope>NUCLEOTIDE SEQUENCE [LARGE SCALE GENOMIC DNA]</scope>
    <source>
        <strain evidence="4 5">FXJ.2339</strain>
        <strain evidence="3 6">NBRC 100770</strain>
    </source>
</reference>
<dbReference type="EMBL" id="PKLK01000008">
    <property type="protein sequence ID" value="RZE43015.1"/>
    <property type="molecule type" value="Genomic_DNA"/>
</dbReference>
<evidence type="ECO:0000256" key="2">
    <source>
        <dbReference type="SAM" id="Phobius"/>
    </source>
</evidence>
<dbReference type="AlphaFoldDB" id="A0A126XZH4"/>
<feature type="compositionally biased region" description="Low complexity" evidence="1">
    <location>
        <begin position="39"/>
        <end position="48"/>
    </location>
</feature>
<feature type="transmembrane region" description="Helical" evidence="2">
    <location>
        <begin position="173"/>
        <end position="194"/>
    </location>
</feature>
<sequence>MDTKTADGKRPATGAEDEQQDTDGTTPGKTPGEEKDPAGKGAPAAAETDGVEAVHDAHDADDLDADDEAATEDTATAAPTGIAAGAAAIVSVVLGVVSLTGGWLGTIASARASLIGQLETSQGAGVADQVQAIYGDSWEAAALVGGAFAAVGLLVGIGVVLRVAYWPARTGPVWVRSAAWAGVAVGLVGLLLALSKYTGLLLGVPSAG</sequence>
<evidence type="ECO:0000313" key="6">
    <source>
        <dbReference type="Proteomes" id="UP000292693"/>
    </source>
</evidence>